<name>A0ABD6F2J8_9BILA</name>
<dbReference type="AlphaFoldDB" id="A0ABD6F2J8"/>
<dbReference type="Proteomes" id="UP001608902">
    <property type="component" value="Unassembled WGS sequence"/>
</dbReference>
<gene>
    <name evidence="1" type="ORF">AB6A40_011200</name>
</gene>
<evidence type="ECO:0000313" key="1">
    <source>
        <dbReference type="EMBL" id="MFH4984491.1"/>
    </source>
</evidence>
<dbReference type="EMBL" id="JBGFUD010018021">
    <property type="protein sequence ID" value="MFH4984491.1"/>
    <property type="molecule type" value="Genomic_DNA"/>
</dbReference>
<keyword evidence="2" id="KW-1185">Reference proteome</keyword>
<evidence type="ECO:0000313" key="2">
    <source>
        <dbReference type="Proteomes" id="UP001608902"/>
    </source>
</evidence>
<protein>
    <recommendedName>
        <fullName evidence="3">Secreted protein</fullName>
    </recommendedName>
</protein>
<organism evidence="1 2">
    <name type="scientific">Gnathostoma spinigerum</name>
    <dbReference type="NCBI Taxonomy" id="75299"/>
    <lineage>
        <taxon>Eukaryota</taxon>
        <taxon>Metazoa</taxon>
        <taxon>Ecdysozoa</taxon>
        <taxon>Nematoda</taxon>
        <taxon>Chromadorea</taxon>
        <taxon>Rhabditida</taxon>
        <taxon>Spirurina</taxon>
        <taxon>Gnathostomatomorpha</taxon>
        <taxon>Gnathostomatoidea</taxon>
        <taxon>Gnathostomatidae</taxon>
        <taxon>Gnathostoma</taxon>
    </lineage>
</organism>
<evidence type="ECO:0008006" key="3">
    <source>
        <dbReference type="Google" id="ProtNLM"/>
    </source>
</evidence>
<accession>A0ABD6F2J8</accession>
<sequence>MLCLSTTDLVLSPLKVHWAVILWGIHGFDCIFQSYPKLFPPHCLRVAIIQEQRTFNCIFPNTKRHSELVFFANEFSSLTPTHRFVRSEVKERKLQ</sequence>
<reference evidence="1 2" key="1">
    <citation type="submission" date="2024-08" db="EMBL/GenBank/DDBJ databases">
        <title>Gnathostoma spinigerum genome.</title>
        <authorList>
            <person name="Gonzalez-Bertolin B."/>
            <person name="Monzon S."/>
            <person name="Zaballos A."/>
            <person name="Jimenez P."/>
            <person name="Dekumyoy P."/>
            <person name="Varona S."/>
            <person name="Cuesta I."/>
            <person name="Sumanam S."/>
            <person name="Adisakwattana P."/>
            <person name="Gasser R.B."/>
            <person name="Hernandez-Gonzalez A."/>
            <person name="Young N.D."/>
            <person name="Perteguer M.J."/>
        </authorList>
    </citation>
    <scope>NUCLEOTIDE SEQUENCE [LARGE SCALE GENOMIC DNA]</scope>
    <source>
        <strain evidence="1">AL3</strain>
        <tissue evidence="1">Liver</tissue>
    </source>
</reference>
<comment type="caution">
    <text evidence="1">The sequence shown here is derived from an EMBL/GenBank/DDBJ whole genome shotgun (WGS) entry which is preliminary data.</text>
</comment>
<proteinExistence type="predicted"/>